<organism evidence="1 2">
    <name type="scientific">Panagrolaimus sp. PS1159</name>
    <dbReference type="NCBI Taxonomy" id="55785"/>
    <lineage>
        <taxon>Eukaryota</taxon>
        <taxon>Metazoa</taxon>
        <taxon>Ecdysozoa</taxon>
        <taxon>Nematoda</taxon>
        <taxon>Chromadorea</taxon>
        <taxon>Rhabditida</taxon>
        <taxon>Tylenchina</taxon>
        <taxon>Panagrolaimomorpha</taxon>
        <taxon>Panagrolaimoidea</taxon>
        <taxon>Panagrolaimidae</taxon>
        <taxon>Panagrolaimus</taxon>
    </lineage>
</organism>
<dbReference type="Proteomes" id="UP000887580">
    <property type="component" value="Unplaced"/>
</dbReference>
<evidence type="ECO:0000313" key="2">
    <source>
        <dbReference type="WBParaSite" id="PS1159_v2.g13644.t1"/>
    </source>
</evidence>
<evidence type="ECO:0000313" key="1">
    <source>
        <dbReference type="Proteomes" id="UP000887580"/>
    </source>
</evidence>
<protein>
    <submittedName>
        <fullName evidence="2">Uncharacterized protein</fullName>
    </submittedName>
</protein>
<sequence length="69" mass="7973">MMEMNRRSNDNAKHKKQISGKHPLRSPLQPDASSSNEAQVITPSRHRLNSNELQKPERQKIFKGLKFCC</sequence>
<reference evidence="2" key="1">
    <citation type="submission" date="2022-11" db="UniProtKB">
        <authorList>
            <consortium name="WormBaseParasite"/>
        </authorList>
    </citation>
    <scope>IDENTIFICATION</scope>
</reference>
<name>A0AC35F4G2_9BILA</name>
<dbReference type="WBParaSite" id="PS1159_v2.g13644.t1">
    <property type="protein sequence ID" value="PS1159_v2.g13644.t1"/>
    <property type="gene ID" value="PS1159_v2.g13644"/>
</dbReference>
<accession>A0AC35F4G2</accession>
<proteinExistence type="predicted"/>